<keyword evidence="4" id="KW-0732">Signal</keyword>
<dbReference type="EMBL" id="VEVO01000012">
    <property type="protein sequence ID" value="KAF0034055.1"/>
    <property type="molecule type" value="Genomic_DNA"/>
</dbReference>
<evidence type="ECO:0000256" key="5">
    <source>
        <dbReference type="ARBA" id="ARBA00022737"/>
    </source>
</evidence>
<evidence type="ECO:0000256" key="4">
    <source>
        <dbReference type="ARBA" id="ARBA00022729"/>
    </source>
</evidence>
<comment type="subcellular location">
    <subcellularLocation>
        <location evidence="1">Membrane</location>
        <topology evidence="1">Single-pass type I membrane protein</topology>
    </subcellularLocation>
</comment>
<feature type="domain" description="Fibronectin type-III" evidence="13">
    <location>
        <begin position="481"/>
        <end position="575"/>
    </location>
</feature>
<feature type="compositionally biased region" description="Low complexity" evidence="11">
    <location>
        <begin position="994"/>
        <end position="1004"/>
    </location>
</feature>
<evidence type="ECO:0000256" key="12">
    <source>
        <dbReference type="SAM" id="Phobius"/>
    </source>
</evidence>
<dbReference type="GO" id="GO:0004896">
    <property type="term" value="F:cytokine receptor activity"/>
    <property type="evidence" value="ECO:0007669"/>
    <property type="project" value="InterPro"/>
</dbReference>
<evidence type="ECO:0000256" key="7">
    <source>
        <dbReference type="ARBA" id="ARBA00023136"/>
    </source>
</evidence>
<comment type="caution">
    <text evidence="14">The sequence shown here is derived from an EMBL/GenBank/DDBJ whole genome shotgun (WGS) entry which is preliminary data.</text>
</comment>
<proteinExistence type="inferred from homology"/>
<keyword evidence="10" id="KW-0325">Glycoprotein</keyword>
<feature type="region of interest" description="Disordered" evidence="11">
    <location>
        <begin position="1023"/>
        <end position="1152"/>
    </location>
</feature>
<dbReference type="InterPro" id="IPR003529">
    <property type="entry name" value="Hematopoietin_rcpt_Gp130_CS"/>
</dbReference>
<evidence type="ECO:0000259" key="13">
    <source>
        <dbReference type="PROSITE" id="PS50853"/>
    </source>
</evidence>
<dbReference type="SMART" id="SM00060">
    <property type="entry name" value="FN3"/>
    <property type="match status" value="3"/>
</dbReference>
<dbReference type="PANTHER" id="PTHR48423">
    <property type="entry name" value="INTERLEUKIN-27 RECEPTOR SUBUNIT ALPHA"/>
    <property type="match status" value="1"/>
</dbReference>
<protein>
    <recommendedName>
        <fullName evidence="13">Fibronectin type-III domain-containing protein</fullName>
    </recommendedName>
</protein>
<feature type="compositionally biased region" description="Gly residues" evidence="11">
    <location>
        <begin position="1041"/>
        <end position="1052"/>
    </location>
</feature>
<sequence length="1152" mass="127244">MLSRSYPKPSSSVLCNSNAARQHPLRSPPPPDRIVEAHWPERPSIKRLVGELRFGNPGGCSGNGLTGAEVRRYKTTVTFHKEAVITGQKRPKHDWDGFLAASQLYSYIFITCTFNRFAVNVRSTKYNRTWAQSASFHPRCLAWCHCSGEDQRLSICKQWLGQLITMPPLSVRPKSKSDCCPVWLACLLLGLAAAQAHAKDVLTVPQQVSVSANKYTRQLSISWLGGAATTFDLMILRTELNETVFYETVSVTVNQVTGWHQRNWTSVEPLECTSLSIKIRSRDGETTSEWSDTQILQGNDLPSNEKFQMYPLDRVIHVGSNTTFCCIVEEGKLFGTIRYNGTAMNTTRVSRRSYAITVVNQGPSSSSGTNVVCYNSLEALSGAVVFVGYTPLPSDFVCETHDLISAVCQWNEARDTHLYGKRGTRYSLNKRDCGQTRRQQKPKVCRVEQWEGNWTLVAVNPLGQYSLTDSAELSHRVRPVAPADLNSAINAWNATVLWQWTYSSYSSLALVCQVELDCHGSKTNLTVSGVGLQSVVLSDLHPDEDYSVKIRCGAQQNFWKWGNWSEPFAFKTNTYVPDAPDVWMWMNRDNTGQVIWKPLTRRLSHGQITGYEVTLWSFDENVQHTQFFPPDATAAPVNLTQMATFSGDTKVIATVIAKNNDGSSQPASVTIHLRLTDAEPCAVSRAVYTESGFSLLWPSDPNATCGYVVEWHEAICSRNCPVDWIKVAAGNTNVSVESDNFQLGVRYNFSLYSCSTEGPELLQCWQGYVQELVPSSSVLLSTSQQASDILLTWGEIPLVNRRGFLLGYNIYNSTGSELKLLANLPDKENRSYTVKGLSEGSHKFTVKAYTSAGEDAGATASISLEPYTDWLILEILTSLGITALFLVIVTFICYKKRKWVKTAFYPDIPEPKLPGDWSRTQGPLDVKPSSHSILHIVEKPDWDSSKEALVVIPEEDEDEEGMGDEPVDTDEPTSLRYYNQVVDERPIRPRFPDSSDSSASSLDSARTDVTYTGIQTSGSSLVFQLDPQGHSEGHQPHTGLSFGGGGGGGGGYRPQMQARGPSDDISLVSPEPFAEPQAASAGGYKPQSSWQLDSPVEAEECGGRAPSLGSPTSVASTQFLLPDGEEQAEEKRQQSSSSAATWFNNLLSSTKP</sequence>
<dbReference type="Gene3D" id="2.60.40.10">
    <property type="entry name" value="Immunoglobulins"/>
    <property type="match status" value="7"/>
</dbReference>
<organism evidence="14 15">
    <name type="scientific">Scophthalmus maximus</name>
    <name type="common">Turbot</name>
    <name type="synonym">Psetta maxima</name>
    <dbReference type="NCBI Taxonomy" id="52904"/>
    <lineage>
        <taxon>Eukaryota</taxon>
        <taxon>Metazoa</taxon>
        <taxon>Chordata</taxon>
        <taxon>Craniata</taxon>
        <taxon>Vertebrata</taxon>
        <taxon>Euteleostomi</taxon>
        <taxon>Actinopterygii</taxon>
        <taxon>Neopterygii</taxon>
        <taxon>Teleostei</taxon>
        <taxon>Neoteleostei</taxon>
        <taxon>Acanthomorphata</taxon>
        <taxon>Carangaria</taxon>
        <taxon>Pleuronectiformes</taxon>
        <taxon>Pleuronectoidei</taxon>
        <taxon>Scophthalmidae</taxon>
        <taxon>Scophthalmus</taxon>
    </lineage>
</organism>
<evidence type="ECO:0000313" key="14">
    <source>
        <dbReference type="EMBL" id="KAF0034055.1"/>
    </source>
</evidence>
<keyword evidence="3 12" id="KW-0812">Transmembrane</keyword>
<dbReference type="PROSITE" id="PS01353">
    <property type="entry name" value="HEMATOPO_REC_L_F2"/>
    <property type="match status" value="1"/>
</dbReference>
<feature type="transmembrane region" description="Helical" evidence="12">
    <location>
        <begin position="870"/>
        <end position="894"/>
    </location>
</feature>
<feature type="compositionally biased region" description="Basic and acidic residues" evidence="11">
    <location>
        <begin position="982"/>
        <end position="993"/>
    </location>
</feature>
<feature type="compositionally biased region" description="Polar residues" evidence="11">
    <location>
        <begin position="1134"/>
        <end position="1152"/>
    </location>
</feature>
<comment type="similarity">
    <text evidence="2">Belongs to the type I cytokine receptor family. Type 2 subfamily.</text>
</comment>
<evidence type="ECO:0000313" key="15">
    <source>
        <dbReference type="Proteomes" id="UP000438429"/>
    </source>
</evidence>
<dbReference type="InterPro" id="IPR013783">
    <property type="entry name" value="Ig-like_fold"/>
</dbReference>
<feature type="compositionally biased region" description="Acidic residues" evidence="11">
    <location>
        <begin position="955"/>
        <end position="971"/>
    </location>
</feature>
<feature type="region of interest" description="Disordered" evidence="11">
    <location>
        <begin position="955"/>
        <end position="1005"/>
    </location>
</feature>
<evidence type="ECO:0000256" key="6">
    <source>
        <dbReference type="ARBA" id="ARBA00022989"/>
    </source>
</evidence>
<dbReference type="InterPro" id="IPR040817">
    <property type="entry name" value="LIFR_D2"/>
</dbReference>
<feature type="compositionally biased region" description="Polar residues" evidence="11">
    <location>
        <begin position="8"/>
        <end position="20"/>
    </location>
</feature>
<evidence type="ECO:0000256" key="11">
    <source>
        <dbReference type="SAM" id="MobiDB-lite"/>
    </source>
</evidence>
<dbReference type="CDD" id="cd00063">
    <property type="entry name" value="FN3"/>
    <property type="match status" value="1"/>
</dbReference>
<dbReference type="Pfam" id="PF21177">
    <property type="entry name" value="LIF-R_Ig-like"/>
    <property type="match status" value="1"/>
</dbReference>
<keyword evidence="8" id="KW-1015">Disulfide bond</keyword>
<evidence type="ECO:0000256" key="2">
    <source>
        <dbReference type="ARBA" id="ARBA00008921"/>
    </source>
</evidence>
<feature type="region of interest" description="Disordered" evidence="11">
    <location>
        <begin position="1"/>
        <end position="36"/>
    </location>
</feature>
<dbReference type="InterPro" id="IPR048497">
    <property type="entry name" value="LIF-R-like_Ig-like"/>
</dbReference>
<keyword evidence="6 12" id="KW-1133">Transmembrane helix</keyword>
<dbReference type="InterPro" id="IPR036116">
    <property type="entry name" value="FN3_sf"/>
</dbReference>
<keyword evidence="9" id="KW-0675">Receptor</keyword>
<evidence type="ECO:0000256" key="1">
    <source>
        <dbReference type="ARBA" id="ARBA00004479"/>
    </source>
</evidence>
<keyword evidence="5" id="KW-0677">Repeat</keyword>
<dbReference type="Pfam" id="PF25552">
    <property type="entry name" value="LIFR_D4"/>
    <property type="match status" value="1"/>
</dbReference>
<dbReference type="PROSITE" id="PS50853">
    <property type="entry name" value="FN3"/>
    <property type="match status" value="2"/>
</dbReference>
<accession>A0A6A4SNB6</accession>
<name>A0A6A4SNB6_SCOMX</name>
<dbReference type="SUPFAM" id="SSF49265">
    <property type="entry name" value="Fibronectin type III"/>
    <property type="match status" value="3"/>
</dbReference>
<dbReference type="GO" id="GO:0005886">
    <property type="term" value="C:plasma membrane"/>
    <property type="evidence" value="ECO:0007669"/>
    <property type="project" value="UniProtKB-ARBA"/>
</dbReference>
<dbReference type="InterPro" id="IPR003961">
    <property type="entry name" value="FN3_dom"/>
</dbReference>
<evidence type="ECO:0000256" key="9">
    <source>
        <dbReference type="ARBA" id="ARBA00023170"/>
    </source>
</evidence>
<evidence type="ECO:0000256" key="10">
    <source>
        <dbReference type="ARBA" id="ARBA00023180"/>
    </source>
</evidence>
<dbReference type="Pfam" id="PF17971">
    <property type="entry name" value="LIFR_D2"/>
    <property type="match status" value="1"/>
</dbReference>
<keyword evidence="7 12" id="KW-0472">Membrane</keyword>
<dbReference type="InterPro" id="IPR052672">
    <property type="entry name" value="Type1_Cytokine_Rcpt_Type2"/>
</dbReference>
<reference evidence="14 15" key="1">
    <citation type="submission" date="2019-06" db="EMBL/GenBank/DDBJ databases">
        <title>Draft genomes of female and male turbot (Scophthalmus maximus).</title>
        <authorList>
            <person name="Xu H."/>
            <person name="Xu X.-W."/>
            <person name="Shao C."/>
            <person name="Chen S."/>
        </authorList>
    </citation>
    <scope>NUCLEOTIDE SEQUENCE [LARGE SCALE GENOMIC DNA]</scope>
    <source>
        <strain evidence="14">Ysfricsl-2016a</strain>
        <tissue evidence="14">Blood</tissue>
    </source>
</reference>
<feature type="compositionally biased region" description="Polar residues" evidence="11">
    <location>
        <begin position="1109"/>
        <end position="1119"/>
    </location>
</feature>
<evidence type="ECO:0000256" key="3">
    <source>
        <dbReference type="ARBA" id="ARBA00022692"/>
    </source>
</evidence>
<dbReference type="AlphaFoldDB" id="A0A6A4SNB6"/>
<dbReference type="Proteomes" id="UP000438429">
    <property type="component" value="Unassembled WGS sequence"/>
</dbReference>
<gene>
    <name evidence="14" type="ORF">F2P81_014121</name>
</gene>
<dbReference type="PANTHER" id="PTHR48423:SF1">
    <property type="entry name" value="INTERLEUKIN-27 RECEPTOR SUBUNIT ALPHA"/>
    <property type="match status" value="1"/>
</dbReference>
<feature type="domain" description="Fibronectin type-III" evidence="13">
    <location>
        <begin position="576"/>
        <end position="679"/>
    </location>
</feature>
<evidence type="ECO:0000256" key="8">
    <source>
        <dbReference type="ARBA" id="ARBA00023157"/>
    </source>
</evidence>